<evidence type="ECO:0000256" key="7">
    <source>
        <dbReference type="SAM" id="Phobius"/>
    </source>
</evidence>
<dbReference type="Pfam" id="PF07690">
    <property type="entry name" value="MFS_1"/>
    <property type="match status" value="1"/>
</dbReference>
<feature type="transmembrane region" description="Helical" evidence="7">
    <location>
        <begin position="371"/>
        <end position="394"/>
    </location>
</feature>
<accession>A0ABV2ZHK8</accession>
<feature type="domain" description="Major facilitator superfamily (MFS) profile" evidence="8">
    <location>
        <begin position="24"/>
        <end position="511"/>
    </location>
</feature>
<feature type="transmembrane region" description="Helical" evidence="7">
    <location>
        <begin position="90"/>
        <end position="108"/>
    </location>
</feature>
<gene>
    <name evidence="9" type="ORF">AB0E89_15965</name>
</gene>
<keyword evidence="6" id="KW-0046">Antibiotic resistance</keyword>
<feature type="transmembrane region" description="Helical" evidence="7">
    <location>
        <begin position="114"/>
        <end position="136"/>
    </location>
</feature>
<dbReference type="InterPro" id="IPR011701">
    <property type="entry name" value="MFS"/>
</dbReference>
<proteinExistence type="predicted"/>
<name>A0ABV2ZHK8_9ACTN</name>
<evidence type="ECO:0000256" key="4">
    <source>
        <dbReference type="ARBA" id="ARBA00022989"/>
    </source>
</evidence>
<dbReference type="InterPro" id="IPR036259">
    <property type="entry name" value="MFS_trans_sf"/>
</dbReference>
<evidence type="ECO:0000256" key="2">
    <source>
        <dbReference type="ARBA" id="ARBA00022448"/>
    </source>
</evidence>
<dbReference type="EMBL" id="JBEZVE010000007">
    <property type="protein sequence ID" value="MEU3782042.1"/>
    <property type="molecule type" value="Genomic_DNA"/>
</dbReference>
<protein>
    <submittedName>
        <fullName evidence="9">MFS transporter</fullName>
    </submittedName>
</protein>
<feature type="transmembrane region" description="Helical" evidence="7">
    <location>
        <begin position="317"/>
        <end position="336"/>
    </location>
</feature>
<dbReference type="SUPFAM" id="SSF103473">
    <property type="entry name" value="MFS general substrate transporter"/>
    <property type="match status" value="1"/>
</dbReference>
<feature type="transmembrane region" description="Helical" evidence="7">
    <location>
        <begin position="341"/>
        <end position="359"/>
    </location>
</feature>
<evidence type="ECO:0000313" key="9">
    <source>
        <dbReference type="EMBL" id="MEU3782042.1"/>
    </source>
</evidence>
<feature type="transmembrane region" description="Helical" evidence="7">
    <location>
        <begin position="59"/>
        <end position="78"/>
    </location>
</feature>
<feature type="transmembrane region" description="Helical" evidence="7">
    <location>
        <begin position="235"/>
        <end position="256"/>
    </location>
</feature>
<feature type="transmembrane region" description="Helical" evidence="7">
    <location>
        <begin position="277"/>
        <end position="297"/>
    </location>
</feature>
<evidence type="ECO:0000256" key="6">
    <source>
        <dbReference type="ARBA" id="ARBA00023251"/>
    </source>
</evidence>
<feature type="transmembrane region" description="Helical" evidence="7">
    <location>
        <begin position="211"/>
        <end position="229"/>
    </location>
</feature>
<keyword evidence="5 7" id="KW-0472">Membrane</keyword>
<dbReference type="PROSITE" id="PS50850">
    <property type="entry name" value="MFS"/>
    <property type="match status" value="1"/>
</dbReference>
<dbReference type="Gene3D" id="1.20.1250.20">
    <property type="entry name" value="MFS general substrate transporter like domains"/>
    <property type="match status" value="1"/>
</dbReference>
<feature type="transmembrane region" description="Helical" evidence="7">
    <location>
        <begin position="148"/>
        <end position="172"/>
    </location>
</feature>
<dbReference type="Gene3D" id="1.20.1720.10">
    <property type="entry name" value="Multidrug resistance protein D"/>
    <property type="match status" value="1"/>
</dbReference>
<dbReference type="PANTHER" id="PTHR42718">
    <property type="entry name" value="MAJOR FACILITATOR SUPERFAMILY MULTIDRUG TRANSPORTER MFSC"/>
    <property type="match status" value="1"/>
</dbReference>
<dbReference type="Proteomes" id="UP001550739">
    <property type="component" value="Unassembled WGS sequence"/>
</dbReference>
<feature type="transmembrane region" description="Helical" evidence="7">
    <location>
        <begin position="178"/>
        <end position="199"/>
    </location>
</feature>
<evidence type="ECO:0000313" key="10">
    <source>
        <dbReference type="Proteomes" id="UP001550739"/>
    </source>
</evidence>
<keyword evidence="2" id="KW-0813">Transport</keyword>
<evidence type="ECO:0000259" key="8">
    <source>
        <dbReference type="PROSITE" id="PS50850"/>
    </source>
</evidence>
<dbReference type="InterPro" id="IPR020846">
    <property type="entry name" value="MFS_dom"/>
</dbReference>
<keyword evidence="4 7" id="KW-1133">Transmembrane helix</keyword>
<dbReference type="CDD" id="cd17321">
    <property type="entry name" value="MFS_MMR_MDR_like"/>
    <property type="match status" value="1"/>
</dbReference>
<comment type="caution">
    <text evidence="9">The sequence shown here is derived from an EMBL/GenBank/DDBJ whole genome shotgun (WGS) entry which is preliminary data.</text>
</comment>
<comment type="subcellular location">
    <subcellularLocation>
        <location evidence="1">Cell membrane</location>
        <topology evidence="1">Multi-pass membrane protein</topology>
    </subcellularLocation>
</comment>
<evidence type="ECO:0000256" key="3">
    <source>
        <dbReference type="ARBA" id="ARBA00022692"/>
    </source>
</evidence>
<dbReference type="PANTHER" id="PTHR42718:SF9">
    <property type="entry name" value="MAJOR FACILITATOR SUPERFAMILY MULTIDRUG TRANSPORTER MFSC"/>
    <property type="match status" value="1"/>
</dbReference>
<keyword evidence="10" id="KW-1185">Reference proteome</keyword>
<feature type="transmembrane region" description="Helical" evidence="7">
    <location>
        <begin position="22"/>
        <end position="47"/>
    </location>
</feature>
<evidence type="ECO:0000256" key="5">
    <source>
        <dbReference type="ARBA" id="ARBA00023136"/>
    </source>
</evidence>
<keyword evidence="3 7" id="KW-0812">Transmembrane</keyword>
<dbReference type="RefSeq" id="WP_334581894.1">
    <property type="nucleotide sequence ID" value="NZ_JBEZVE010000007.1"/>
</dbReference>
<reference evidence="9 10" key="1">
    <citation type="submission" date="2024-06" db="EMBL/GenBank/DDBJ databases">
        <title>The Natural Products Discovery Center: Release of the First 8490 Sequenced Strains for Exploring Actinobacteria Biosynthetic Diversity.</title>
        <authorList>
            <person name="Kalkreuter E."/>
            <person name="Kautsar S.A."/>
            <person name="Yang D."/>
            <person name="Bader C.D."/>
            <person name="Teijaro C.N."/>
            <person name="Fluegel L."/>
            <person name="Davis C.M."/>
            <person name="Simpson J.R."/>
            <person name="Lauterbach L."/>
            <person name="Steele A.D."/>
            <person name="Gui C."/>
            <person name="Meng S."/>
            <person name="Li G."/>
            <person name="Viehrig K."/>
            <person name="Ye F."/>
            <person name="Su P."/>
            <person name="Kiefer A.F."/>
            <person name="Nichols A."/>
            <person name="Cepeda A.J."/>
            <person name="Yan W."/>
            <person name="Fan B."/>
            <person name="Jiang Y."/>
            <person name="Adhikari A."/>
            <person name="Zheng C.-J."/>
            <person name="Schuster L."/>
            <person name="Cowan T.M."/>
            <person name="Smanski M.J."/>
            <person name="Chevrette M.G."/>
            <person name="De Carvalho L.P.S."/>
            <person name="Shen B."/>
        </authorList>
    </citation>
    <scope>NUCLEOTIDE SEQUENCE [LARGE SCALE GENOMIC DNA]</scope>
    <source>
        <strain evidence="9 10">NPDC033843</strain>
    </source>
</reference>
<sequence>MTASVPARTACAAGPGSGRSRWLGLLVVCLGVMMAFVDVTSTISALGDIQTDLHVTASTLVWITSAYSLAVVSFVMSAGTFGDLVGRRRVFSLGAVVFLAGSVLAVFADSAGMLIAAQAIAGLGGAAVLPTSLAIVSATFTDPHERTAAIGIWAACSGVGLAVGPILAGALLEHFSWHSVYIANIVIAGAALLLAPVFVAESRHPTRKLDLAGLVLGTVMTASATYAIIQGGSTGYTEAPIITMYVVFALSLFLFVRVELRNPDPMLDLRLFRSASFSAVMGVAAVSVFGLVGVALLSVLCMERVGQTSPLDVGVRLLPLFGTFLLVTVVAARVLVRRVGLTSLITAGLVLIGAGSLALRATDASGGYGAMWPGMLIAGVGAGLLTAPSTAAAVNSVPPQQEGMAAAAVNMARQLGTVLGPSVLGTIVTSRFPRNLHDRLVEANIPSPQADKIVEGVSHGGVGADLPASLARVVGTAAPRAFTDAVHLGNLIGGVVLIAVAVPAALFVRQKVHSPRTSGRCRDQLSARSKPD</sequence>
<feature type="transmembrane region" description="Helical" evidence="7">
    <location>
        <begin position="488"/>
        <end position="508"/>
    </location>
</feature>
<evidence type="ECO:0000256" key="1">
    <source>
        <dbReference type="ARBA" id="ARBA00004651"/>
    </source>
</evidence>
<organism evidence="9 10">
    <name type="scientific">Streptomyces sp. 900129855</name>
    <dbReference type="NCBI Taxonomy" id="3155129"/>
    <lineage>
        <taxon>Bacteria</taxon>
        <taxon>Bacillati</taxon>
        <taxon>Actinomycetota</taxon>
        <taxon>Actinomycetes</taxon>
        <taxon>Kitasatosporales</taxon>
        <taxon>Streptomycetaceae</taxon>
        <taxon>Streptomyces</taxon>
    </lineage>
</organism>